<name>S5ZKC5_GEOG3</name>
<dbReference type="EMBL" id="CP006254">
    <property type="protein sequence ID" value="AGT30773.1"/>
    <property type="molecule type" value="Genomic_DNA"/>
</dbReference>
<dbReference type="Proteomes" id="UP000015500">
    <property type="component" value="Chromosome"/>
</dbReference>
<sequence length="41" mass="4626">MRAARRNPVFRLPESEGASVSFKKAGRRRAPGLHMMPPISY</sequence>
<reference evidence="1 2" key="1">
    <citation type="journal article" date="2014" name="Genome Announc.">
        <title>Complete Genome Sequence of the Thermophilic Polychlorinated Biphenyl Degrader Geobacillus sp. Strain JF8 (NBRC 109937).</title>
        <authorList>
            <person name="Shintani M."/>
            <person name="Ohtsubo Y."/>
            <person name="Fukuda K."/>
            <person name="Hosoyama A."/>
            <person name="Ohji S."/>
            <person name="Yamazoe A."/>
            <person name="Fujita N."/>
            <person name="Nagata Y."/>
            <person name="Tsuda M."/>
            <person name="Hatta T."/>
            <person name="Kimbara K."/>
        </authorList>
    </citation>
    <scope>NUCLEOTIDE SEQUENCE [LARGE SCALE GENOMIC DNA]</scope>
    <source>
        <strain evidence="1 2">JF8</strain>
    </source>
</reference>
<dbReference type="AlphaFoldDB" id="S5ZKC5"/>
<keyword evidence="2" id="KW-1185">Reference proteome</keyword>
<accession>S5ZKC5</accession>
<evidence type="ECO:0000313" key="1">
    <source>
        <dbReference type="EMBL" id="AGT30773.1"/>
    </source>
</evidence>
<dbReference type="PATRIC" id="fig|1345697.3.peg.359"/>
<gene>
    <name evidence="1" type="ORF">M493_02195</name>
</gene>
<protein>
    <submittedName>
        <fullName evidence="1">Uncharacterized protein</fullName>
    </submittedName>
</protein>
<dbReference type="KEGG" id="gjf:M493_02195"/>
<dbReference type="HOGENOM" id="CLU_3270618_0_0_9"/>
<organism evidence="1 2">
    <name type="scientific">Geobacillus genomosp. 3</name>
    <dbReference type="NCBI Taxonomy" id="1921421"/>
    <lineage>
        <taxon>Bacteria</taxon>
        <taxon>Bacillati</taxon>
        <taxon>Bacillota</taxon>
        <taxon>Bacilli</taxon>
        <taxon>Bacillales</taxon>
        <taxon>Anoxybacillaceae</taxon>
        <taxon>Geobacillus</taxon>
    </lineage>
</organism>
<evidence type="ECO:0000313" key="2">
    <source>
        <dbReference type="Proteomes" id="UP000015500"/>
    </source>
</evidence>
<proteinExistence type="predicted"/>